<gene>
    <name evidence="1" type="ORF">SSFG_06852</name>
</gene>
<sequence>MHHSSAHSLEEIMGPVSIGRIDTVVPGTTGAVSIHPEFGEFGFDPDTTNNTAVLAVD</sequence>
<organism evidence="1 2">
    <name type="scientific">Streptomyces viridosporus (strain ATCC 14672 / DSM 40746 / JCM 4963 / KCTC 9882 / NRRL B-12104 / FH 1290)</name>
    <name type="common">Streptomyces ghanaensis</name>
    <dbReference type="NCBI Taxonomy" id="566461"/>
    <lineage>
        <taxon>Bacteria</taxon>
        <taxon>Bacillati</taxon>
        <taxon>Actinomycetota</taxon>
        <taxon>Actinomycetes</taxon>
        <taxon>Kitasatosporales</taxon>
        <taxon>Streptomycetaceae</taxon>
        <taxon>Streptomyces</taxon>
    </lineage>
</organism>
<protein>
    <submittedName>
        <fullName evidence="1">Predicted protein</fullName>
    </submittedName>
</protein>
<proteinExistence type="predicted"/>
<accession>D6A462</accession>
<reference evidence="2" key="1">
    <citation type="submission" date="2008-12" db="EMBL/GenBank/DDBJ databases">
        <title>Annotation of Streptomyces ghanaensis ATCC 14672.</title>
        <authorList>
            <consortium name="The Broad Institute Genome Sequencing Platform"/>
            <consortium name="Broad Institute Microbial Sequencing Center"/>
            <person name="Fischbach M."/>
            <person name="Ward D."/>
            <person name="Young S."/>
            <person name="Kodira C.D."/>
            <person name="Zeng Q."/>
            <person name="Koehrsen M."/>
            <person name="Godfrey P."/>
            <person name="Alvarado L."/>
            <person name="Berlin A.M."/>
            <person name="Borenstein D."/>
            <person name="Chen Z."/>
            <person name="Engels R."/>
            <person name="Freedman E."/>
            <person name="Gellesch M."/>
            <person name="Goldberg J."/>
            <person name="Griggs A."/>
            <person name="Gujja S."/>
            <person name="Heiman D.I."/>
            <person name="Hepburn T.A."/>
            <person name="Howarth C."/>
            <person name="Jen D."/>
            <person name="Larson L."/>
            <person name="Lewis B."/>
            <person name="Mehta T."/>
            <person name="Park D."/>
            <person name="Pearson M."/>
            <person name="Roberts A."/>
            <person name="Saif S."/>
            <person name="Shea T.D."/>
            <person name="Shenoy N."/>
            <person name="Sisk P."/>
            <person name="Stolte C."/>
            <person name="Sykes S.N."/>
            <person name="Walk T."/>
            <person name="White J."/>
            <person name="Yandava C."/>
            <person name="Straight P."/>
            <person name="Clardy J."/>
            <person name="Hung D."/>
            <person name="Kolter R."/>
            <person name="Mekalanos J."/>
            <person name="Walker S."/>
            <person name="Walsh C.T."/>
            <person name="Wieland B.L.C."/>
            <person name="Ilzarbe M."/>
            <person name="Galagan J."/>
            <person name="Nusbaum C."/>
            <person name="Birren B."/>
        </authorList>
    </citation>
    <scope>NUCLEOTIDE SEQUENCE [LARGE SCALE GENOMIC DNA]</scope>
    <source>
        <strain evidence="2">ATCC 14672 / DSM 40746 / JCM 4963 / KCTC 9882 / NRRL B-12104 / FH 1290</strain>
    </source>
</reference>
<dbReference type="Proteomes" id="UP000003824">
    <property type="component" value="Unassembled WGS sequence"/>
</dbReference>
<evidence type="ECO:0000313" key="1">
    <source>
        <dbReference type="EMBL" id="EFE71616.2"/>
    </source>
</evidence>
<dbReference type="EMBL" id="DS999641">
    <property type="protein sequence ID" value="EFE71616.2"/>
    <property type="molecule type" value="Genomic_DNA"/>
</dbReference>
<evidence type="ECO:0000313" key="2">
    <source>
        <dbReference type="Proteomes" id="UP000003824"/>
    </source>
</evidence>
<dbReference type="AlphaFoldDB" id="D6A462"/>
<dbReference type="eggNOG" id="ENOG503153V">
    <property type="taxonomic scope" value="Bacteria"/>
</dbReference>
<name>D6A462_STRV1</name>